<evidence type="ECO:0000256" key="7">
    <source>
        <dbReference type="PIRNR" id="PIRNR006630"/>
    </source>
</evidence>
<evidence type="ECO:0000256" key="2">
    <source>
        <dbReference type="ARBA" id="ARBA00007145"/>
    </source>
</evidence>
<feature type="domain" description="CN hydrolase" evidence="9">
    <location>
        <begin position="6"/>
        <end position="299"/>
    </location>
</feature>
<dbReference type="NCBIfam" id="NF002730">
    <property type="entry name" value="PRK02628.1"/>
    <property type="match status" value="1"/>
</dbReference>
<dbReference type="InterPro" id="IPR014729">
    <property type="entry name" value="Rossmann-like_a/b/a_fold"/>
</dbReference>
<dbReference type="InterPro" id="IPR041856">
    <property type="entry name" value="NAD+_synth_C"/>
</dbReference>
<dbReference type="GO" id="GO:0003952">
    <property type="term" value="F:NAD+ synthase (glutamine-hydrolyzing) activity"/>
    <property type="evidence" value="ECO:0007669"/>
    <property type="project" value="UniProtKB-UniRule"/>
</dbReference>
<dbReference type="Pfam" id="PF00795">
    <property type="entry name" value="CN_hydrolase"/>
    <property type="match status" value="1"/>
</dbReference>
<keyword evidence="5 7" id="KW-0067">ATP-binding</keyword>
<dbReference type="InterPro" id="IPR036526">
    <property type="entry name" value="C-N_Hydrolase_sf"/>
</dbReference>
<accession>S3KFE7</accession>
<evidence type="ECO:0000256" key="3">
    <source>
        <dbReference type="ARBA" id="ARBA00022598"/>
    </source>
</evidence>
<dbReference type="CDD" id="cd07570">
    <property type="entry name" value="GAT_Gln-NAD-synth"/>
    <property type="match status" value="1"/>
</dbReference>
<dbReference type="PROSITE" id="PS50263">
    <property type="entry name" value="CN_HYDROLASE"/>
    <property type="match status" value="1"/>
</dbReference>
<dbReference type="PATRIC" id="fig|1125699.3.peg.1296"/>
<proteinExistence type="inferred from homology"/>
<dbReference type="Proteomes" id="UP000014541">
    <property type="component" value="Unassembled WGS sequence"/>
</dbReference>
<dbReference type="UniPathway" id="UPA00253">
    <property type="reaction ID" value="UER00334"/>
</dbReference>
<dbReference type="OrthoDB" id="9803818at2"/>
<dbReference type="Gene3D" id="3.60.110.10">
    <property type="entry name" value="Carbon-nitrogen hydrolase"/>
    <property type="match status" value="1"/>
</dbReference>
<dbReference type="InterPro" id="IPR003694">
    <property type="entry name" value="NAD_synthase"/>
</dbReference>
<protein>
    <recommendedName>
        <fullName evidence="7">Glutamine-dependent NAD(+) synthetase</fullName>
        <ecNumber evidence="7">6.3.5.1</ecNumber>
    </recommendedName>
    <alternativeName>
        <fullName evidence="7">NAD(+) synthase [glutamine-hydrolyzing]</fullName>
    </alternativeName>
</protein>
<dbReference type="EMBL" id="ATFF01000006">
    <property type="protein sequence ID" value="EPF30952.1"/>
    <property type="molecule type" value="Genomic_DNA"/>
</dbReference>
<comment type="similarity">
    <text evidence="8">Belongs to the NAD synthetase family.</text>
</comment>
<keyword evidence="4 7" id="KW-0547">Nucleotide-binding</keyword>
<organism evidence="10 11">
    <name type="scientific">Treponema maltophilum ATCC 51939</name>
    <dbReference type="NCBI Taxonomy" id="1125699"/>
    <lineage>
        <taxon>Bacteria</taxon>
        <taxon>Pseudomonadati</taxon>
        <taxon>Spirochaetota</taxon>
        <taxon>Spirochaetia</taxon>
        <taxon>Spirochaetales</taxon>
        <taxon>Treponemataceae</taxon>
        <taxon>Treponema</taxon>
    </lineage>
</organism>
<evidence type="ECO:0000313" key="11">
    <source>
        <dbReference type="Proteomes" id="UP000014541"/>
    </source>
</evidence>
<dbReference type="PIRSF" id="PIRSF006630">
    <property type="entry name" value="NADS_GAT"/>
    <property type="match status" value="1"/>
</dbReference>
<dbReference type="eggNOG" id="COG0171">
    <property type="taxonomic scope" value="Bacteria"/>
</dbReference>
<keyword evidence="3 7" id="KW-0436">Ligase</keyword>
<name>S3KFE7_TREMA</name>
<dbReference type="InterPro" id="IPR022310">
    <property type="entry name" value="NAD/GMP_synthase"/>
</dbReference>
<dbReference type="eggNOG" id="COG0388">
    <property type="taxonomic scope" value="Bacteria"/>
</dbReference>
<dbReference type="Gene3D" id="1.10.10.1140">
    <property type="entry name" value="Glutamine-dependent NAD+ synthetase, C-terminal domain"/>
    <property type="match status" value="1"/>
</dbReference>
<sequence length="707" mass="75933">MDYGFLRIACASPAIKLADCASNADSLARAVQKGEKDGAECMVFPELSLTGCTCANLFLQESLLRKVPEALASLARKTEHTRVLFAVGAPLLYKGFLTNCAVFIKSGRILAAIPKTFTGLTNGGIPQGGEARYFQSALSVEPGAVIGIGKQSAARSGALCGEPRDVPFGTDILIKMNKAVRRSDGSDLTVYIGAQIGADVYAVKNAAQTPALSLVREGAHVVLNLAAEAEGAGKAKKRRSFIAVQSENPPCAYAYANAGRGESTTDYVFSAHNIIAENGSVLAESDLYTDGYIVRDIDIESIEAERRQKTAAGIFSAKSFRIIEAAEQKVSGTGTSSRKTAAAKPHPVTLLRAIPKTPFVPETQKACEKRCKEVAAIQAHGLASRLEHTGIKSAVIGLSGGLDSTLALLTAIASFKILSLPLTSITAVSMPGFGTSGRTKNNAALLASLTGVTFKEIDIREAVKIHLKDIDCDENVHDTVYENAQARERTQILMDLANKNKALVIGTGDLSETALGWMTYGGDHLSMYAVNVSVPKTLIQALVRHHAEPENATFFCADKTRAAELSAALLDIVNTPVSPELLPAKNGAIAQKTEELLGPYELHDFFLYYAVRRAFSPAKILFLAQHAFGKKYERSKILDTLIIFYRRFFSQQFKRSCMSDGVSTGSVSLSPRGAWNMPSDASSAQWLSEAEKLKTKKQTEPNKNVRT</sequence>
<comment type="similarity">
    <text evidence="2 7">In the C-terminal section; belongs to the NAD synthetase family.</text>
</comment>
<evidence type="ECO:0000313" key="10">
    <source>
        <dbReference type="EMBL" id="EPF30952.1"/>
    </source>
</evidence>
<evidence type="ECO:0000259" key="9">
    <source>
        <dbReference type="PROSITE" id="PS50263"/>
    </source>
</evidence>
<reference evidence="10 11" key="1">
    <citation type="submission" date="2013-04" db="EMBL/GenBank/DDBJ databases">
        <title>The Genome Sequence of Treponema maltophilum ATCC 51939.</title>
        <authorList>
            <consortium name="The Broad Institute Genomics Platform"/>
            <person name="Earl A."/>
            <person name="Ward D."/>
            <person name="Feldgarden M."/>
            <person name="Gevers D."/>
            <person name="Leonetti C."/>
            <person name="Blanton J.M."/>
            <person name="Dewhirst F.E."/>
            <person name="Izard J."/>
            <person name="Walker B."/>
            <person name="Young S."/>
            <person name="Zeng Q."/>
            <person name="Gargeya S."/>
            <person name="Fitzgerald M."/>
            <person name="Haas B."/>
            <person name="Abouelleil A."/>
            <person name="Allen A.W."/>
            <person name="Alvarado L."/>
            <person name="Arachchi H.M."/>
            <person name="Berlin A.M."/>
            <person name="Chapman S.B."/>
            <person name="Gainer-Dewar J."/>
            <person name="Goldberg J."/>
            <person name="Griggs A."/>
            <person name="Gujja S."/>
            <person name="Hansen M."/>
            <person name="Howarth C."/>
            <person name="Imamovic A."/>
            <person name="Ireland A."/>
            <person name="Larimer J."/>
            <person name="McCowan C."/>
            <person name="Murphy C."/>
            <person name="Pearson M."/>
            <person name="Poon T.W."/>
            <person name="Priest M."/>
            <person name="Roberts A."/>
            <person name="Saif S."/>
            <person name="Shea T."/>
            <person name="Sisk P."/>
            <person name="Sykes S."/>
            <person name="Wortman J."/>
            <person name="Nusbaum C."/>
            <person name="Birren B."/>
        </authorList>
    </citation>
    <scope>NUCLEOTIDE SEQUENCE [LARGE SCALE GENOMIC DNA]</scope>
    <source>
        <strain evidence="10 11">ATCC 51939</strain>
    </source>
</reference>
<dbReference type="RefSeq" id="WP_016525563.1">
    <property type="nucleotide sequence ID" value="NZ_KE332518.1"/>
</dbReference>
<dbReference type="SUPFAM" id="SSF56317">
    <property type="entry name" value="Carbon-nitrogen hydrolase"/>
    <property type="match status" value="1"/>
</dbReference>
<dbReference type="InterPro" id="IPR014445">
    <property type="entry name" value="Gln-dep_NAD_synthase"/>
</dbReference>
<dbReference type="GO" id="GO:0009435">
    <property type="term" value="P:NAD+ biosynthetic process"/>
    <property type="evidence" value="ECO:0007669"/>
    <property type="project" value="UniProtKB-UniRule"/>
</dbReference>
<dbReference type="InterPro" id="IPR003010">
    <property type="entry name" value="C-N_Hydrolase"/>
</dbReference>
<evidence type="ECO:0000256" key="5">
    <source>
        <dbReference type="ARBA" id="ARBA00022840"/>
    </source>
</evidence>
<evidence type="ECO:0000256" key="8">
    <source>
        <dbReference type="RuleBase" id="RU003811"/>
    </source>
</evidence>
<dbReference type="EC" id="6.3.5.1" evidence="7"/>
<comment type="pathway">
    <text evidence="1 7">Cofactor biosynthesis; NAD(+) biosynthesis; NAD(+) from deamido-NAD(+) (L-Gln route): step 1/1.</text>
</comment>
<dbReference type="GO" id="GO:0005524">
    <property type="term" value="F:ATP binding"/>
    <property type="evidence" value="ECO:0007669"/>
    <property type="project" value="UniProtKB-UniRule"/>
</dbReference>
<dbReference type="HOGENOM" id="CLU_025662_0_0_12"/>
<dbReference type="CDD" id="cd00553">
    <property type="entry name" value="NAD_synthase"/>
    <property type="match status" value="1"/>
</dbReference>
<dbReference type="PANTHER" id="PTHR23090">
    <property type="entry name" value="NH 3 /GLUTAMINE-DEPENDENT NAD + SYNTHETASE"/>
    <property type="match status" value="1"/>
</dbReference>
<gene>
    <name evidence="10" type="ORF">HMPREF9194_01279</name>
</gene>
<dbReference type="STRING" id="1125699.HMPREF9194_01279"/>
<keyword evidence="11" id="KW-1185">Reference proteome</keyword>
<dbReference type="NCBIfam" id="TIGR00552">
    <property type="entry name" value="nadE"/>
    <property type="match status" value="1"/>
</dbReference>
<dbReference type="GO" id="GO:0005737">
    <property type="term" value="C:cytoplasm"/>
    <property type="evidence" value="ECO:0007669"/>
    <property type="project" value="InterPro"/>
</dbReference>
<evidence type="ECO:0000256" key="4">
    <source>
        <dbReference type="ARBA" id="ARBA00022741"/>
    </source>
</evidence>
<keyword evidence="6 7" id="KW-0520">NAD</keyword>
<dbReference type="PANTHER" id="PTHR23090:SF9">
    <property type="entry name" value="GLUTAMINE-DEPENDENT NAD(+) SYNTHETASE"/>
    <property type="match status" value="1"/>
</dbReference>
<dbReference type="GO" id="GO:0004359">
    <property type="term" value="F:glutaminase activity"/>
    <property type="evidence" value="ECO:0007669"/>
    <property type="project" value="InterPro"/>
</dbReference>
<dbReference type="Pfam" id="PF02540">
    <property type="entry name" value="NAD_synthase"/>
    <property type="match status" value="1"/>
</dbReference>
<dbReference type="SUPFAM" id="SSF52402">
    <property type="entry name" value="Adenine nucleotide alpha hydrolases-like"/>
    <property type="match status" value="1"/>
</dbReference>
<evidence type="ECO:0000256" key="1">
    <source>
        <dbReference type="ARBA" id="ARBA00005188"/>
    </source>
</evidence>
<dbReference type="AlphaFoldDB" id="S3KFE7"/>
<comment type="catalytic activity">
    <reaction evidence="7">
        <text>deamido-NAD(+) + L-glutamine + ATP + H2O = L-glutamate + AMP + diphosphate + NAD(+) + H(+)</text>
        <dbReference type="Rhea" id="RHEA:24384"/>
        <dbReference type="ChEBI" id="CHEBI:15377"/>
        <dbReference type="ChEBI" id="CHEBI:15378"/>
        <dbReference type="ChEBI" id="CHEBI:29985"/>
        <dbReference type="ChEBI" id="CHEBI:30616"/>
        <dbReference type="ChEBI" id="CHEBI:33019"/>
        <dbReference type="ChEBI" id="CHEBI:57540"/>
        <dbReference type="ChEBI" id="CHEBI:58359"/>
        <dbReference type="ChEBI" id="CHEBI:58437"/>
        <dbReference type="ChEBI" id="CHEBI:456215"/>
        <dbReference type="EC" id="6.3.5.1"/>
    </reaction>
</comment>
<dbReference type="Gene3D" id="3.40.50.620">
    <property type="entry name" value="HUPs"/>
    <property type="match status" value="1"/>
</dbReference>
<evidence type="ECO:0000256" key="6">
    <source>
        <dbReference type="ARBA" id="ARBA00023027"/>
    </source>
</evidence>
<comment type="caution">
    <text evidence="10">The sequence shown here is derived from an EMBL/GenBank/DDBJ whole genome shotgun (WGS) entry which is preliminary data.</text>
</comment>